<dbReference type="SUPFAM" id="SSF53335">
    <property type="entry name" value="S-adenosyl-L-methionine-dependent methyltransferases"/>
    <property type="match status" value="1"/>
</dbReference>
<dbReference type="EMBL" id="JAUSVR010000014">
    <property type="protein sequence ID" value="MDQ0512628.1"/>
    <property type="molecule type" value="Genomic_DNA"/>
</dbReference>
<keyword evidence="2" id="KW-0460">Magnesium</keyword>
<sequence length="364" mass="38941">MSAGAVKSPLIAMRGAGYYSSNTAGAKSVIDSATDLALEGIAGMDLPAGPGVFSIADFGAADGGTSLDLMRRVVGALRGRSAGLPIALTYTDLPGNDFSALFGMLQAEDGLGREPGVFAFASGTSFYRQIVPDGALHFGFSATAMHWLSRSPGLIADHTHAVGASPAEKEANRAQSLADWETILLARARELAAGGVLVMANFSIDANGHYLGWTGGVNMHDSFAAHWRALAADGTLNADEYRAAAFQQYYKTQEEFAAPFTDPQSAVRRAGLRLETIFSRVTACPYRADFERHGDARAFARAYVPTLRSWSESTFFSALDPARALEERRTIIDRFYGAYEDAVAADPAGHAMDYVHCFMVIRKA</sequence>
<keyword evidence="1" id="KW-0479">Metal-binding</keyword>
<dbReference type="Gene3D" id="1.10.1200.270">
    <property type="entry name" value="Methyltransferase, alpha-helical capping domain"/>
    <property type="match status" value="1"/>
</dbReference>
<accession>A0ABU0LVC8</accession>
<comment type="caution">
    <text evidence="3">The sequence shown here is derived from an EMBL/GenBank/DDBJ whole genome shotgun (WGS) entry which is preliminary data.</text>
</comment>
<dbReference type="Proteomes" id="UP001235094">
    <property type="component" value="Unassembled WGS sequence"/>
</dbReference>
<dbReference type="InterPro" id="IPR029063">
    <property type="entry name" value="SAM-dependent_MTases_sf"/>
</dbReference>
<dbReference type="Pfam" id="PF03492">
    <property type="entry name" value="Methyltransf_7"/>
    <property type="match status" value="1"/>
</dbReference>
<name>A0ABU0LVC8_9HYPH</name>
<evidence type="ECO:0000313" key="4">
    <source>
        <dbReference type="Proteomes" id="UP001235094"/>
    </source>
</evidence>
<dbReference type="RefSeq" id="WP_306891303.1">
    <property type="nucleotide sequence ID" value="NZ_JAUSVR010000014.1"/>
</dbReference>
<dbReference type="Gene3D" id="3.40.50.150">
    <property type="entry name" value="Vaccinia Virus protein VP39"/>
    <property type="match status" value="1"/>
</dbReference>
<evidence type="ECO:0000313" key="3">
    <source>
        <dbReference type="EMBL" id="MDQ0512628.1"/>
    </source>
</evidence>
<dbReference type="InterPro" id="IPR042086">
    <property type="entry name" value="MeTrfase_capping"/>
</dbReference>
<gene>
    <name evidence="3" type="ORF">QOZ99_003538</name>
</gene>
<reference evidence="3 4" key="1">
    <citation type="submission" date="2023-07" db="EMBL/GenBank/DDBJ databases">
        <title>Genomic Encyclopedia of Type Strains, Phase IV (KMG-IV): sequencing the most valuable type-strain genomes for metagenomic binning, comparative biology and taxonomic classification.</title>
        <authorList>
            <person name="Goeker M."/>
        </authorList>
    </citation>
    <scope>NUCLEOTIDE SEQUENCE [LARGE SCALE GENOMIC DNA]</scope>
    <source>
        <strain evidence="3 4">DSM 15561</strain>
    </source>
</reference>
<dbReference type="PANTHER" id="PTHR31009">
    <property type="entry name" value="S-ADENOSYL-L-METHIONINE:CARBOXYL METHYLTRANSFERASE FAMILY PROTEIN"/>
    <property type="match status" value="1"/>
</dbReference>
<organism evidence="3 4">
    <name type="scientific">Ancylobacter amanitiformis</name>
    <dbReference type="NCBI Taxonomy" id="217069"/>
    <lineage>
        <taxon>Bacteria</taxon>
        <taxon>Pseudomonadati</taxon>
        <taxon>Pseudomonadota</taxon>
        <taxon>Alphaproteobacteria</taxon>
        <taxon>Hyphomicrobiales</taxon>
        <taxon>Xanthobacteraceae</taxon>
        <taxon>Ancylobacter</taxon>
    </lineage>
</organism>
<protein>
    <recommendedName>
        <fullName evidence="5">SAM-dependent methyltransferase</fullName>
    </recommendedName>
</protein>
<proteinExistence type="predicted"/>
<evidence type="ECO:0008006" key="5">
    <source>
        <dbReference type="Google" id="ProtNLM"/>
    </source>
</evidence>
<keyword evidence="4" id="KW-1185">Reference proteome</keyword>
<evidence type="ECO:0000256" key="2">
    <source>
        <dbReference type="ARBA" id="ARBA00022842"/>
    </source>
</evidence>
<evidence type="ECO:0000256" key="1">
    <source>
        <dbReference type="ARBA" id="ARBA00022723"/>
    </source>
</evidence>
<dbReference type="InterPro" id="IPR005299">
    <property type="entry name" value="MeTrfase_7"/>
</dbReference>